<accession>A0AAP0NZP5</accession>
<dbReference type="EMBL" id="JBBNAG010000006">
    <property type="protein sequence ID" value="KAK9125887.1"/>
    <property type="molecule type" value="Genomic_DNA"/>
</dbReference>
<gene>
    <name evidence="2" type="ORF">Scep_014733</name>
</gene>
<protein>
    <submittedName>
        <fullName evidence="2">Uncharacterized protein</fullName>
    </submittedName>
</protein>
<reference evidence="2 3" key="1">
    <citation type="submission" date="2024-01" db="EMBL/GenBank/DDBJ databases">
        <title>Genome assemblies of Stephania.</title>
        <authorList>
            <person name="Yang L."/>
        </authorList>
    </citation>
    <scope>NUCLEOTIDE SEQUENCE [LARGE SCALE GENOMIC DNA]</scope>
    <source>
        <strain evidence="2">JXDWG</strain>
        <tissue evidence="2">Leaf</tissue>
    </source>
</reference>
<keyword evidence="3" id="KW-1185">Reference proteome</keyword>
<dbReference type="AlphaFoldDB" id="A0AAP0NZP5"/>
<comment type="caution">
    <text evidence="2">The sequence shown here is derived from an EMBL/GenBank/DDBJ whole genome shotgun (WGS) entry which is preliminary data.</text>
</comment>
<dbReference type="Proteomes" id="UP001419268">
    <property type="component" value="Unassembled WGS sequence"/>
</dbReference>
<evidence type="ECO:0000313" key="2">
    <source>
        <dbReference type="EMBL" id="KAK9125887.1"/>
    </source>
</evidence>
<evidence type="ECO:0000313" key="3">
    <source>
        <dbReference type="Proteomes" id="UP001419268"/>
    </source>
</evidence>
<proteinExistence type="predicted"/>
<sequence>MHDARGGRPIPRDGGGGETALAAIAQVAMVVDAAAKARAGREDLQRTARARTQDGADADGGSTPASECNGEVQIWRQRPQTANAGEQASAPRR</sequence>
<name>A0AAP0NZP5_9MAGN</name>
<feature type="region of interest" description="Disordered" evidence="1">
    <location>
        <begin position="35"/>
        <end position="70"/>
    </location>
</feature>
<evidence type="ECO:0000256" key="1">
    <source>
        <dbReference type="SAM" id="MobiDB-lite"/>
    </source>
</evidence>
<feature type="compositionally biased region" description="Basic and acidic residues" evidence="1">
    <location>
        <begin position="39"/>
        <end position="54"/>
    </location>
</feature>
<organism evidence="2 3">
    <name type="scientific">Stephania cephalantha</name>
    <dbReference type="NCBI Taxonomy" id="152367"/>
    <lineage>
        <taxon>Eukaryota</taxon>
        <taxon>Viridiplantae</taxon>
        <taxon>Streptophyta</taxon>
        <taxon>Embryophyta</taxon>
        <taxon>Tracheophyta</taxon>
        <taxon>Spermatophyta</taxon>
        <taxon>Magnoliopsida</taxon>
        <taxon>Ranunculales</taxon>
        <taxon>Menispermaceae</taxon>
        <taxon>Menispermoideae</taxon>
        <taxon>Cissampelideae</taxon>
        <taxon>Stephania</taxon>
    </lineage>
</organism>